<dbReference type="Gene3D" id="3.30.1490.20">
    <property type="entry name" value="ATP-grasp fold, A domain"/>
    <property type="match status" value="1"/>
</dbReference>
<dbReference type="InterPro" id="IPR048764">
    <property type="entry name" value="PylC_N"/>
</dbReference>
<comment type="caution">
    <text evidence="3">The sequence shown here is derived from an EMBL/GenBank/DDBJ whole genome shotgun (WGS) entry which is preliminary data.</text>
</comment>
<evidence type="ECO:0000313" key="4">
    <source>
        <dbReference type="Proteomes" id="UP001596379"/>
    </source>
</evidence>
<feature type="domain" description="ATP-grasp" evidence="2">
    <location>
        <begin position="116"/>
        <end position="294"/>
    </location>
</feature>
<dbReference type="PANTHER" id="PTHR21621">
    <property type="entry name" value="RIBOSOMAL PROTEIN S6 MODIFICATION PROTEIN"/>
    <property type="match status" value="1"/>
</dbReference>
<dbReference type="Gene3D" id="3.40.50.20">
    <property type="match status" value="1"/>
</dbReference>
<name>A0ABW2J2K8_9BURK</name>
<sequence>MANSKSVLVTGAGGPSGKAAIHALKDKGFRVIAADMAPTEHRADAFAMVLPAAHPMYLTQLDDLLSTWEINWLFPTVQEELILVAEKADTYRRRGIAVYMANPDAVAICNDKWLTAQSLAACGVAVPRSAIGEAGSAAIRGLGFPCVSKPRVGRGGRHVTVHDRADIALDMSVADSNLVWQQFMSGTEYDVLLMIRRNRPVSEMIGAIFEKTSLREGRTGNALTLERVGVPDVYDLALSAARALDLEGPLDMDIRRDINGVAHVLEINARIGAHTYKAPEIFDALVDLYETGYLGG</sequence>
<evidence type="ECO:0000259" key="2">
    <source>
        <dbReference type="PROSITE" id="PS50975"/>
    </source>
</evidence>
<dbReference type="PROSITE" id="PS50975">
    <property type="entry name" value="ATP_GRASP"/>
    <property type="match status" value="1"/>
</dbReference>
<dbReference type="EMBL" id="JBHTCC010000001">
    <property type="protein sequence ID" value="MFC7297362.1"/>
    <property type="molecule type" value="Genomic_DNA"/>
</dbReference>
<dbReference type="Pfam" id="PF02655">
    <property type="entry name" value="ATP-grasp_3"/>
    <property type="match status" value="1"/>
</dbReference>
<keyword evidence="1" id="KW-0547">Nucleotide-binding</keyword>
<keyword evidence="4" id="KW-1185">Reference proteome</keyword>
<proteinExistence type="predicted"/>
<evidence type="ECO:0000313" key="3">
    <source>
        <dbReference type="EMBL" id="MFC7297362.1"/>
    </source>
</evidence>
<dbReference type="InterPro" id="IPR011761">
    <property type="entry name" value="ATP-grasp"/>
</dbReference>
<reference evidence="4" key="1">
    <citation type="journal article" date="2019" name="Int. J. Syst. Evol. Microbiol.">
        <title>The Global Catalogue of Microorganisms (GCM) 10K type strain sequencing project: providing services to taxonomists for standard genome sequencing and annotation.</title>
        <authorList>
            <consortium name="The Broad Institute Genomics Platform"/>
            <consortium name="The Broad Institute Genome Sequencing Center for Infectious Disease"/>
            <person name="Wu L."/>
            <person name="Ma J."/>
        </authorList>
    </citation>
    <scope>NUCLEOTIDE SEQUENCE [LARGE SCALE GENOMIC DNA]</scope>
    <source>
        <strain evidence="4">CCUG 36956</strain>
    </source>
</reference>
<dbReference type="Pfam" id="PF21360">
    <property type="entry name" value="PylC-like_N"/>
    <property type="match status" value="1"/>
</dbReference>
<evidence type="ECO:0000256" key="1">
    <source>
        <dbReference type="PROSITE-ProRule" id="PRU00409"/>
    </source>
</evidence>
<gene>
    <name evidence="3" type="ORF">ACFQO0_02805</name>
</gene>
<protein>
    <submittedName>
        <fullName evidence="3">ATP-grasp domain-containing protein</fullName>
    </submittedName>
</protein>
<dbReference type="PANTHER" id="PTHR21621:SF2">
    <property type="entry name" value="COENZYME GAMMA-F420-2:ALPHA-L-GLUTAMATE LIGASE"/>
    <property type="match status" value="1"/>
</dbReference>
<dbReference type="InterPro" id="IPR003806">
    <property type="entry name" value="ATP-grasp_PylC-type"/>
</dbReference>
<keyword evidence="1" id="KW-0067">ATP-binding</keyword>
<dbReference type="InterPro" id="IPR036291">
    <property type="entry name" value="NAD(P)-bd_dom_sf"/>
</dbReference>
<dbReference type="Proteomes" id="UP001596379">
    <property type="component" value="Unassembled WGS sequence"/>
</dbReference>
<organism evidence="3 4">
    <name type="scientific">Herminiimonas aquatilis</name>
    <dbReference type="NCBI Taxonomy" id="345342"/>
    <lineage>
        <taxon>Bacteria</taxon>
        <taxon>Pseudomonadati</taxon>
        <taxon>Pseudomonadota</taxon>
        <taxon>Betaproteobacteria</taxon>
        <taxon>Burkholderiales</taxon>
        <taxon>Oxalobacteraceae</taxon>
        <taxon>Herminiimonas</taxon>
    </lineage>
</organism>
<dbReference type="InterPro" id="IPR013815">
    <property type="entry name" value="ATP_grasp_subdomain_1"/>
</dbReference>
<dbReference type="SUPFAM" id="SSF51735">
    <property type="entry name" value="NAD(P)-binding Rossmann-fold domains"/>
    <property type="match status" value="1"/>
</dbReference>
<dbReference type="Gene3D" id="3.30.470.20">
    <property type="entry name" value="ATP-grasp fold, B domain"/>
    <property type="match status" value="1"/>
</dbReference>
<dbReference type="SUPFAM" id="SSF56059">
    <property type="entry name" value="Glutathione synthetase ATP-binding domain-like"/>
    <property type="match status" value="1"/>
</dbReference>
<dbReference type="RefSeq" id="WP_382232523.1">
    <property type="nucleotide sequence ID" value="NZ_JBHTCC010000001.1"/>
</dbReference>
<accession>A0ABW2J2K8</accession>